<proteinExistence type="predicted"/>
<reference evidence="1" key="2">
    <citation type="journal article" date="2021" name="PeerJ">
        <title>Extensive microbial diversity within the chicken gut microbiome revealed by metagenomics and culture.</title>
        <authorList>
            <person name="Gilroy R."/>
            <person name="Ravi A."/>
            <person name="Getino M."/>
            <person name="Pursley I."/>
            <person name="Horton D.L."/>
            <person name="Alikhan N.F."/>
            <person name="Baker D."/>
            <person name="Gharbi K."/>
            <person name="Hall N."/>
            <person name="Watson M."/>
            <person name="Adriaenssens E.M."/>
            <person name="Foster-Nyarko E."/>
            <person name="Jarju S."/>
            <person name="Secka A."/>
            <person name="Antonio M."/>
            <person name="Oren A."/>
            <person name="Chaudhuri R.R."/>
            <person name="La Ragione R."/>
            <person name="Hildebrand F."/>
            <person name="Pallen M.J."/>
        </authorList>
    </citation>
    <scope>NUCLEOTIDE SEQUENCE</scope>
    <source>
        <strain evidence="1">CHK190-19873</strain>
    </source>
</reference>
<organism evidence="1 2">
    <name type="scientific">Candidatus Limivivens intestinipullorum</name>
    <dbReference type="NCBI Taxonomy" id="2840858"/>
    <lineage>
        <taxon>Bacteria</taxon>
        <taxon>Bacillati</taxon>
        <taxon>Bacillota</taxon>
        <taxon>Clostridia</taxon>
        <taxon>Lachnospirales</taxon>
        <taxon>Lachnospiraceae</taxon>
        <taxon>Lachnospiraceae incertae sedis</taxon>
        <taxon>Candidatus Limivivens</taxon>
    </lineage>
</organism>
<name>A0A9D1ERH6_9FIRM</name>
<evidence type="ECO:0000313" key="1">
    <source>
        <dbReference type="EMBL" id="HIS30942.1"/>
    </source>
</evidence>
<protein>
    <submittedName>
        <fullName evidence="1">Uncharacterized protein</fullName>
    </submittedName>
</protein>
<reference evidence="1" key="1">
    <citation type="submission" date="2020-10" db="EMBL/GenBank/DDBJ databases">
        <authorList>
            <person name="Gilroy R."/>
        </authorList>
    </citation>
    <scope>NUCLEOTIDE SEQUENCE</scope>
    <source>
        <strain evidence="1">CHK190-19873</strain>
    </source>
</reference>
<dbReference type="Proteomes" id="UP000823935">
    <property type="component" value="Unassembled WGS sequence"/>
</dbReference>
<dbReference type="AlphaFoldDB" id="A0A9D1ERH6"/>
<sequence length="56" mass="6676">MNDIRRFVTYFLHFYYWAGYRSDLLNRNRENPFEIACGDEIFVLLSHVLTVCADLG</sequence>
<gene>
    <name evidence="1" type="ORF">IAB44_05245</name>
</gene>
<evidence type="ECO:0000313" key="2">
    <source>
        <dbReference type="Proteomes" id="UP000823935"/>
    </source>
</evidence>
<comment type="caution">
    <text evidence="1">The sequence shown here is derived from an EMBL/GenBank/DDBJ whole genome shotgun (WGS) entry which is preliminary data.</text>
</comment>
<dbReference type="EMBL" id="DVIQ01000025">
    <property type="protein sequence ID" value="HIS30942.1"/>
    <property type="molecule type" value="Genomic_DNA"/>
</dbReference>
<accession>A0A9D1ERH6</accession>